<sequence length="164" mass="18391">MSSNLALNNRQTPETQSNAQEDLLIEKAMQILDRRLFTRGPKLQDPPEVSRFLKLKLAGMDREVFCVIYLDIKHRALAFEMMFHGDIAQTSVYPRQVLKRAIAHNASAIIVAHNHPSGCPTPSNADRELTQRLREALALIDVKLLDHFIVGAGEPLSMALHGLM</sequence>
<dbReference type="InterPro" id="IPR001405">
    <property type="entry name" value="UPF0758"/>
</dbReference>
<dbReference type="PANTHER" id="PTHR30471:SF3">
    <property type="entry name" value="UPF0758 PROTEIN YEES-RELATED"/>
    <property type="match status" value="1"/>
</dbReference>
<evidence type="ECO:0000313" key="8">
    <source>
        <dbReference type="Proteomes" id="UP000539985"/>
    </source>
</evidence>
<keyword evidence="3" id="KW-0378">Hydrolase</keyword>
<dbReference type="Gene3D" id="3.40.140.10">
    <property type="entry name" value="Cytidine Deaminase, domain 2"/>
    <property type="match status" value="1"/>
</dbReference>
<protein>
    <submittedName>
        <fullName evidence="7">DNA repair protein RadC</fullName>
    </submittedName>
</protein>
<dbReference type="GO" id="GO:0006508">
    <property type="term" value="P:proteolysis"/>
    <property type="evidence" value="ECO:0007669"/>
    <property type="project" value="UniProtKB-KW"/>
</dbReference>
<dbReference type="InterPro" id="IPR037518">
    <property type="entry name" value="MPN"/>
</dbReference>
<evidence type="ECO:0000256" key="4">
    <source>
        <dbReference type="ARBA" id="ARBA00022833"/>
    </source>
</evidence>
<dbReference type="AlphaFoldDB" id="A0A7Y7XEB6"/>
<dbReference type="SUPFAM" id="SSF102712">
    <property type="entry name" value="JAB1/MPN domain"/>
    <property type="match status" value="1"/>
</dbReference>
<evidence type="ECO:0000313" key="7">
    <source>
        <dbReference type="EMBL" id="NWB98354.1"/>
    </source>
</evidence>
<evidence type="ECO:0000256" key="2">
    <source>
        <dbReference type="ARBA" id="ARBA00022723"/>
    </source>
</evidence>
<reference evidence="7 8" key="1">
    <citation type="submission" date="2020-04" db="EMBL/GenBank/DDBJ databases">
        <title>Molecular characterization of pseudomonads from Agaricus bisporus reveal novel blotch 2 pathogens in Western Europe.</title>
        <authorList>
            <person name="Taparia T."/>
            <person name="Krijger M."/>
            <person name="Haynes E."/>
            <person name="Elpinstone J.G."/>
            <person name="Noble R."/>
            <person name="Van Der Wolf J."/>
        </authorList>
    </citation>
    <scope>NUCLEOTIDE SEQUENCE [LARGE SCALE GENOMIC DNA]</scope>
    <source>
        <strain evidence="7 8">H7001</strain>
    </source>
</reference>
<feature type="domain" description="MPN" evidence="6">
    <location>
        <begin position="42"/>
        <end position="164"/>
    </location>
</feature>
<evidence type="ECO:0000256" key="5">
    <source>
        <dbReference type="ARBA" id="ARBA00023049"/>
    </source>
</evidence>
<dbReference type="InterPro" id="IPR020891">
    <property type="entry name" value="UPF0758_CS"/>
</dbReference>
<dbReference type="RefSeq" id="WP_177104007.1">
    <property type="nucleotide sequence ID" value="NZ_JACAQB010000009.1"/>
</dbReference>
<keyword evidence="4" id="KW-0862">Zinc</keyword>
<evidence type="ECO:0000256" key="1">
    <source>
        <dbReference type="ARBA" id="ARBA00022670"/>
    </source>
</evidence>
<gene>
    <name evidence="7" type="primary">radC</name>
    <name evidence="7" type="ORF">HX882_20865</name>
</gene>
<dbReference type="Proteomes" id="UP000539985">
    <property type="component" value="Unassembled WGS sequence"/>
</dbReference>
<dbReference type="EMBL" id="JACAQB010000009">
    <property type="protein sequence ID" value="NWB98354.1"/>
    <property type="molecule type" value="Genomic_DNA"/>
</dbReference>
<keyword evidence="2" id="KW-0479">Metal-binding</keyword>
<dbReference type="Pfam" id="PF04002">
    <property type="entry name" value="RadC"/>
    <property type="match status" value="1"/>
</dbReference>
<keyword evidence="5" id="KW-0482">Metalloprotease</keyword>
<dbReference type="NCBIfam" id="TIGR00608">
    <property type="entry name" value="radc"/>
    <property type="match status" value="1"/>
</dbReference>
<dbReference type="PROSITE" id="PS50249">
    <property type="entry name" value="MPN"/>
    <property type="match status" value="1"/>
</dbReference>
<dbReference type="InterPro" id="IPR025657">
    <property type="entry name" value="RadC_JAB"/>
</dbReference>
<dbReference type="PANTHER" id="PTHR30471">
    <property type="entry name" value="DNA REPAIR PROTEIN RADC"/>
    <property type="match status" value="1"/>
</dbReference>
<dbReference type="CDD" id="cd08071">
    <property type="entry name" value="MPN_DUF2466"/>
    <property type="match status" value="1"/>
</dbReference>
<dbReference type="GO" id="GO:0046872">
    <property type="term" value="F:metal ion binding"/>
    <property type="evidence" value="ECO:0007669"/>
    <property type="project" value="UniProtKB-KW"/>
</dbReference>
<keyword evidence="1" id="KW-0645">Protease</keyword>
<comment type="caution">
    <text evidence="7">The sequence shown here is derived from an EMBL/GenBank/DDBJ whole genome shotgun (WGS) entry which is preliminary data.</text>
</comment>
<proteinExistence type="predicted"/>
<organism evidence="7 8">
    <name type="scientific">Pseudomonas gingeri</name>
    <dbReference type="NCBI Taxonomy" id="117681"/>
    <lineage>
        <taxon>Bacteria</taxon>
        <taxon>Pseudomonadati</taxon>
        <taxon>Pseudomonadota</taxon>
        <taxon>Gammaproteobacteria</taxon>
        <taxon>Pseudomonadales</taxon>
        <taxon>Pseudomonadaceae</taxon>
        <taxon>Pseudomonas</taxon>
    </lineage>
</organism>
<evidence type="ECO:0000256" key="3">
    <source>
        <dbReference type="ARBA" id="ARBA00022801"/>
    </source>
</evidence>
<dbReference type="GO" id="GO:0008237">
    <property type="term" value="F:metallopeptidase activity"/>
    <property type="evidence" value="ECO:0007669"/>
    <property type="project" value="UniProtKB-KW"/>
</dbReference>
<dbReference type="PROSITE" id="PS01302">
    <property type="entry name" value="UPF0758"/>
    <property type="match status" value="1"/>
</dbReference>
<accession>A0A7Y7XEB6</accession>
<evidence type="ECO:0000259" key="6">
    <source>
        <dbReference type="PROSITE" id="PS50249"/>
    </source>
</evidence>
<name>A0A7Y7XEB6_9PSED</name>